<protein>
    <submittedName>
        <fullName evidence="1">Uncharacterized protein</fullName>
    </submittedName>
</protein>
<accession>A0A7N2RFE2</accession>
<evidence type="ECO:0000313" key="1">
    <source>
        <dbReference type="EnsemblPlants" id="QL93p0192_0044:mrna"/>
    </source>
</evidence>
<dbReference type="Gramene" id="QL93p0192_0044:mrna">
    <property type="protein sequence ID" value="QL93p0192_0044:mrna"/>
    <property type="gene ID" value="QL93p0192_0044"/>
</dbReference>
<dbReference type="AlphaFoldDB" id="A0A7N2RFE2"/>
<sequence length="106" mass="11712">MDMLLKSSIFNAPTGNSSVKSLFDSVSLYLVPSNKQMRMPMKILQRNNQYPFRLALNCVGRCELIKRGIVLAAMICGVLVFGCKRVFAMEGAVNAGYGVIGQSIRY</sequence>
<dbReference type="Proteomes" id="UP000594261">
    <property type="component" value="Unassembled WGS sequence"/>
</dbReference>
<organism evidence="1 2">
    <name type="scientific">Quercus lobata</name>
    <name type="common">Valley oak</name>
    <dbReference type="NCBI Taxonomy" id="97700"/>
    <lineage>
        <taxon>Eukaryota</taxon>
        <taxon>Viridiplantae</taxon>
        <taxon>Streptophyta</taxon>
        <taxon>Embryophyta</taxon>
        <taxon>Tracheophyta</taxon>
        <taxon>Spermatophyta</taxon>
        <taxon>Magnoliopsida</taxon>
        <taxon>eudicotyledons</taxon>
        <taxon>Gunneridae</taxon>
        <taxon>Pentapetalae</taxon>
        <taxon>rosids</taxon>
        <taxon>fabids</taxon>
        <taxon>Fagales</taxon>
        <taxon>Fagaceae</taxon>
        <taxon>Quercus</taxon>
    </lineage>
</organism>
<keyword evidence="2" id="KW-1185">Reference proteome</keyword>
<proteinExistence type="predicted"/>
<reference evidence="1" key="1">
    <citation type="submission" date="2021-01" db="UniProtKB">
        <authorList>
            <consortium name="EnsemblPlants"/>
        </authorList>
    </citation>
    <scope>IDENTIFICATION</scope>
</reference>
<dbReference type="InParanoid" id="A0A7N2RFE2"/>
<dbReference type="EnsemblPlants" id="QL93p0192_0044:mrna">
    <property type="protein sequence ID" value="QL93p0192_0044:mrna"/>
    <property type="gene ID" value="QL93p0192_0044"/>
</dbReference>
<evidence type="ECO:0000313" key="2">
    <source>
        <dbReference type="Proteomes" id="UP000594261"/>
    </source>
</evidence>
<name>A0A7N2RFE2_QUELO</name>